<reference evidence="1 2" key="1">
    <citation type="journal article" date="2014" name="PLoS ONE">
        <title>Rumen cellulosomics: divergent fiber-degrading strategies revealed by comparative genome-wide analysis of six ruminococcal strains.</title>
        <authorList>
            <person name="Dassa B."/>
            <person name="Borovok I."/>
            <person name="Ruimy-Israeli V."/>
            <person name="Lamed R."/>
            <person name="Flint H.J."/>
            <person name="Duncan S.H."/>
            <person name="Henrissat B."/>
            <person name="Coutinho P."/>
            <person name="Morrison M."/>
            <person name="Mosoni P."/>
            <person name="Yeoman C.J."/>
            <person name="White B.A."/>
            <person name="Bayer E.A."/>
        </authorList>
    </citation>
    <scope>NUCLEOTIDE SEQUENCE [LARGE SCALE GENOMIC DNA]</scope>
    <source>
        <strain evidence="1 2">007c</strain>
    </source>
</reference>
<organism evidence="1 2">
    <name type="scientific">Ruminococcus flavefaciens 007c</name>
    <dbReference type="NCBI Taxonomy" id="1341157"/>
    <lineage>
        <taxon>Bacteria</taxon>
        <taxon>Bacillati</taxon>
        <taxon>Bacillota</taxon>
        <taxon>Clostridia</taxon>
        <taxon>Eubacteriales</taxon>
        <taxon>Oscillospiraceae</taxon>
        <taxon>Ruminococcus</taxon>
    </lineage>
</organism>
<protein>
    <recommendedName>
        <fullName evidence="3">Mobilization protein</fullName>
    </recommendedName>
</protein>
<dbReference type="EMBL" id="ATAX01000022">
    <property type="protein sequence ID" value="EWM53961.1"/>
    <property type="molecule type" value="Genomic_DNA"/>
</dbReference>
<dbReference type="OrthoDB" id="9804743at2"/>
<evidence type="ECO:0000313" key="2">
    <source>
        <dbReference type="Proteomes" id="UP000019365"/>
    </source>
</evidence>
<proteinExistence type="predicted"/>
<keyword evidence="2" id="KW-1185">Reference proteome</keyword>
<name>W7UFJ1_RUMFL</name>
<comment type="caution">
    <text evidence="1">The sequence shown here is derived from an EMBL/GenBank/DDBJ whole genome shotgun (WGS) entry which is preliminary data.</text>
</comment>
<dbReference type="eggNOG" id="ENOG502ZP02">
    <property type="taxonomic scope" value="Bacteria"/>
</dbReference>
<accession>W7UFJ1</accession>
<dbReference type="PATRIC" id="fig|1341157.4.peg.1324"/>
<dbReference type="InterPro" id="IPR053842">
    <property type="entry name" value="NikA-like"/>
</dbReference>
<sequence>MSNKTKRSHSIQVRLSDEEYEAFNRKFTASGMKSRSDFFRHMIFKGYIVKFNDDELKELLKLARSISNNFNQVAVRANSGGKVYPEDISALREGVEKLWQPLRYFQSQLMSLHH</sequence>
<dbReference type="Pfam" id="PF21983">
    <property type="entry name" value="NikA-like"/>
    <property type="match status" value="1"/>
</dbReference>
<evidence type="ECO:0000313" key="1">
    <source>
        <dbReference type="EMBL" id="EWM53961.1"/>
    </source>
</evidence>
<dbReference type="AlphaFoldDB" id="W7UFJ1"/>
<gene>
    <name evidence="1" type="ORF">RF007C_03360</name>
</gene>
<evidence type="ECO:0008006" key="3">
    <source>
        <dbReference type="Google" id="ProtNLM"/>
    </source>
</evidence>
<dbReference type="RefSeq" id="WP_037298443.1">
    <property type="nucleotide sequence ID" value="NZ_ATAX01000022.1"/>
</dbReference>
<dbReference type="Proteomes" id="UP000019365">
    <property type="component" value="Unassembled WGS sequence"/>
</dbReference>